<gene>
    <name evidence="1" type="ORF">PV367_07265</name>
</gene>
<proteinExistence type="predicted"/>
<reference evidence="1" key="1">
    <citation type="journal article" date="2023" name="Microb. Genom.">
        <title>Mesoterricola silvestris gen. nov., sp. nov., Mesoterricola sediminis sp. nov., Geothrix oryzae sp. nov., Geothrix edaphica sp. nov., Geothrix rubra sp. nov., and Geothrix limicola sp. nov., six novel members of Acidobacteriota isolated from soils.</title>
        <authorList>
            <person name="Weisberg A.J."/>
            <person name="Pearce E."/>
            <person name="Kramer C.G."/>
            <person name="Chang J.H."/>
            <person name="Clarke C.R."/>
        </authorList>
    </citation>
    <scope>NUCLEOTIDE SEQUENCE</scope>
    <source>
        <strain evidence="1">ND06-05F</strain>
    </source>
</reference>
<evidence type="ECO:0000313" key="1">
    <source>
        <dbReference type="EMBL" id="MDX3129599.1"/>
    </source>
</evidence>
<dbReference type="EMBL" id="JARAWN010000028">
    <property type="protein sequence ID" value="MDX3129599.1"/>
    <property type="molecule type" value="Genomic_DNA"/>
</dbReference>
<dbReference type="Proteomes" id="UP001273589">
    <property type="component" value="Unassembled WGS sequence"/>
</dbReference>
<evidence type="ECO:0000313" key="2">
    <source>
        <dbReference type="Proteomes" id="UP001273589"/>
    </source>
</evidence>
<dbReference type="AlphaFoldDB" id="A0AAJ2UK66"/>
<organism evidence="1 2">
    <name type="scientific">Streptomyces europaeiscabiei</name>
    <dbReference type="NCBI Taxonomy" id="146819"/>
    <lineage>
        <taxon>Bacteria</taxon>
        <taxon>Bacillati</taxon>
        <taxon>Actinomycetota</taxon>
        <taxon>Actinomycetes</taxon>
        <taxon>Kitasatosporales</taxon>
        <taxon>Streptomycetaceae</taxon>
        <taxon>Streptomyces</taxon>
    </lineage>
</organism>
<protein>
    <submittedName>
        <fullName evidence="1">Uncharacterized protein</fullName>
    </submittedName>
</protein>
<name>A0AAJ2UK66_9ACTN</name>
<comment type="caution">
    <text evidence="1">The sequence shown here is derived from an EMBL/GenBank/DDBJ whole genome shotgun (WGS) entry which is preliminary data.</text>
</comment>
<sequence>MAETHEAFRMLGDPDIARCHACTWSQVVDEDLHEDAVDRLLQWHIADPAHQVDHLAGPRPGQRLAVPPYVEWFDNQGHLAVKDTRTGGYYLAYNQQCLAIFRSVTEDGTLEGAVADQARHHDVHRALVRSEIEHIAGSQYRKGLLQPAAATS</sequence>
<dbReference type="RefSeq" id="WP_319690096.1">
    <property type="nucleotide sequence ID" value="NZ_JARAWN010000028.1"/>
</dbReference>
<accession>A0AAJ2UK66</accession>